<dbReference type="PIRSF" id="PIRSF002756">
    <property type="entry name" value="PstS"/>
    <property type="match status" value="1"/>
</dbReference>
<gene>
    <name evidence="7" type="ORF">SAMN04489727_9551</name>
</gene>
<evidence type="ECO:0000256" key="1">
    <source>
        <dbReference type="ARBA" id="ARBA00008725"/>
    </source>
</evidence>
<evidence type="ECO:0000256" key="3">
    <source>
        <dbReference type="ARBA" id="ARBA00022592"/>
    </source>
</evidence>
<feature type="binding site" evidence="5">
    <location>
        <position position="115"/>
    </location>
    <ligand>
        <name>phosphate</name>
        <dbReference type="ChEBI" id="CHEBI:43474"/>
    </ligand>
</feature>
<comment type="similarity">
    <text evidence="1 4">Belongs to the PstS family.</text>
</comment>
<dbReference type="Gene3D" id="3.40.190.10">
    <property type="entry name" value="Periplasmic binding protein-like II"/>
    <property type="match status" value="2"/>
</dbReference>
<dbReference type="InterPro" id="IPR024370">
    <property type="entry name" value="PBP_domain"/>
</dbReference>
<organism evidence="7 8">
    <name type="scientific">Amycolatopsis tolypomycina</name>
    <dbReference type="NCBI Taxonomy" id="208445"/>
    <lineage>
        <taxon>Bacteria</taxon>
        <taxon>Bacillati</taxon>
        <taxon>Actinomycetota</taxon>
        <taxon>Actinomycetes</taxon>
        <taxon>Pseudonocardiales</taxon>
        <taxon>Pseudonocardiaceae</taxon>
        <taxon>Amycolatopsis</taxon>
    </lineage>
</organism>
<dbReference type="NCBIfam" id="TIGR00975">
    <property type="entry name" value="3a0107s03"/>
    <property type="match status" value="1"/>
</dbReference>
<sequence>MSGSGTATTAAAEPVKLLMEETAVKIMRPLSAVGIVASAALVLAACGTDPAASNSSGSSSAAAPAATETADVQCGGKSPLSAEGSSAQKNAIDIFTQQYGKRCSGQQVNYNPSGSGAGVKQFNANQIDFGGSDSPIKDADAEAAKARCGSEAWNIPLVVGPIAVAYKLSGVDKLVLTPSVTAKIFSGAITKWNDPAIKAVKGNESLNLPDKAIQVVSRSDESGTTDNFQKYLAAAAKADWTKGAGKKFNGGVGNGAQGSNGVATAVKASDGGITYVEGAFAKDGLTPALIDSGSGGVELTSANVAKSLDAAKFLKDGSNDLALDLNGIYASNTPGAYPLLLTTYEIVCSKYSNPDVAKAVKAFLTVAATDGQQPLSAKGYVPIPQSLQTKVLTAVKAIS</sequence>
<evidence type="ECO:0000256" key="5">
    <source>
        <dbReference type="PIRSR" id="PIRSR002756-1"/>
    </source>
</evidence>
<dbReference type="PANTHER" id="PTHR42996">
    <property type="entry name" value="PHOSPHATE-BINDING PROTEIN PSTS"/>
    <property type="match status" value="1"/>
</dbReference>
<feature type="binding site" evidence="5">
    <location>
        <begin position="222"/>
        <end position="224"/>
    </location>
    <ligand>
        <name>phosphate</name>
        <dbReference type="ChEBI" id="CHEBI:43474"/>
    </ligand>
</feature>
<keyword evidence="8" id="KW-1185">Reference proteome</keyword>
<dbReference type="EMBL" id="FNSO01000004">
    <property type="protein sequence ID" value="SED81653.1"/>
    <property type="molecule type" value="Genomic_DNA"/>
</dbReference>
<keyword evidence="2 4" id="KW-0813">Transport</keyword>
<dbReference type="CDD" id="cd13565">
    <property type="entry name" value="PBP2_PstS"/>
    <property type="match status" value="1"/>
</dbReference>
<evidence type="ECO:0000256" key="4">
    <source>
        <dbReference type="PIRNR" id="PIRNR002756"/>
    </source>
</evidence>
<reference evidence="8" key="1">
    <citation type="submission" date="2016-10" db="EMBL/GenBank/DDBJ databases">
        <authorList>
            <person name="Varghese N."/>
            <person name="Submissions S."/>
        </authorList>
    </citation>
    <scope>NUCLEOTIDE SEQUENCE [LARGE SCALE GENOMIC DNA]</scope>
    <source>
        <strain evidence="8">DSM 44544</strain>
    </source>
</reference>
<dbReference type="AlphaFoldDB" id="A0A1H5DS16"/>
<proteinExistence type="inferred from homology"/>
<evidence type="ECO:0000259" key="6">
    <source>
        <dbReference type="Pfam" id="PF12849"/>
    </source>
</evidence>
<protein>
    <recommendedName>
        <fullName evidence="4">Phosphate-binding protein</fullName>
    </recommendedName>
</protein>
<name>A0A1H5DS16_9PSEU</name>
<feature type="domain" description="PBP" evidence="6">
    <location>
        <begin position="68"/>
        <end position="368"/>
    </location>
</feature>
<dbReference type="Pfam" id="PF12849">
    <property type="entry name" value="PBP_like_2"/>
    <property type="match status" value="1"/>
</dbReference>
<feature type="binding site" evidence="5">
    <location>
        <begin position="85"/>
        <end position="87"/>
    </location>
    <ligand>
        <name>phosphate</name>
        <dbReference type="ChEBI" id="CHEBI:43474"/>
    </ligand>
</feature>
<dbReference type="SUPFAM" id="SSF53850">
    <property type="entry name" value="Periplasmic binding protein-like II"/>
    <property type="match status" value="1"/>
</dbReference>
<evidence type="ECO:0000256" key="2">
    <source>
        <dbReference type="ARBA" id="ARBA00022448"/>
    </source>
</evidence>
<evidence type="ECO:0000313" key="7">
    <source>
        <dbReference type="EMBL" id="SED81653.1"/>
    </source>
</evidence>
<dbReference type="InterPro" id="IPR050962">
    <property type="entry name" value="Phosphate-bind_PstS"/>
</dbReference>
<dbReference type="PANTHER" id="PTHR42996:SF1">
    <property type="entry name" value="PHOSPHATE-BINDING PROTEIN PSTS"/>
    <property type="match status" value="1"/>
</dbReference>
<dbReference type="Proteomes" id="UP000199622">
    <property type="component" value="Unassembled WGS sequence"/>
</dbReference>
<dbReference type="InterPro" id="IPR005673">
    <property type="entry name" value="ABC_phos-bd_PstS"/>
</dbReference>
<evidence type="ECO:0000313" key="8">
    <source>
        <dbReference type="Proteomes" id="UP000199622"/>
    </source>
</evidence>
<dbReference type="GO" id="GO:0042301">
    <property type="term" value="F:phosphate ion binding"/>
    <property type="evidence" value="ECO:0007669"/>
    <property type="project" value="InterPro"/>
</dbReference>
<feature type="binding site" evidence="5">
    <location>
        <position position="133"/>
    </location>
    <ligand>
        <name>phosphate</name>
        <dbReference type="ChEBI" id="CHEBI:43474"/>
    </ligand>
</feature>
<dbReference type="GO" id="GO:0043190">
    <property type="term" value="C:ATP-binding cassette (ABC) transporter complex"/>
    <property type="evidence" value="ECO:0007669"/>
    <property type="project" value="InterPro"/>
</dbReference>
<dbReference type="STRING" id="208445.SAMN04489727_9551"/>
<dbReference type="GO" id="GO:0035435">
    <property type="term" value="P:phosphate ion transmembrane transport"/>
    <property type="evidence" value="ECO:0007669"/>
    <property type="project" value="InterPro"/>
</dbReference>
<keyword evidence="3 4" id="KW-0592">Phosphate transport</keyword>
<accession>A0A1H5DS16</accession>